<accession>A0A6V7WS99</accession>
<evidence type="ECO:0000256" key="2">
    <source>
        <dbReference type="ARBA" id="ARBA00022737"/>
    </source>
</evidence>
<dbReference type="GO" id="GO:0000981">
    <property type="term" value="F:DNA-binding transcription factor activity, RNA polymerase II-specific"/>
    <property type="evidence" value="ECO:0007669"/>
    <property type="project" value="TreeGrafter"/>
</dbReference>
<dbReference type="Proteomes" id="UP000580250">
    <property type="component" value="Unassembled WGS sequence"/>
</dbReference>
<feature type="chain" id="PRO_5027868453" description="C2H2-type domain-containing protein" evidence="7">
    <location>
        <begin position="23"/>
        <end position="196"/>
    </location>
</feature>
<dbReference type="PROSITE" id="PS50157">
    <property type="entry name" value="ZINC_FINGER_C2H2_2"/>
    <property type="match status" value="2"/>
</dbReference>
<evidence type="ECO:0000256" key="3">
    <source>
        <dbReference type="ARBA" id="ARBA00022771"/>
    </source>
</evidence>
<dbReference type="PANTHER" id="PTHR19818:SF139">
    <property type="entry name" value="PAIR-RULE PROTEIN ODD-PAIRED"/>
    <property type="match status" value="1"/>
</dbReference>
<keyword evidence="3 5" id="KW-0863">Zinc-finger</keyword>
<proteinExistence type="predicted"/>
<dbReference type="PROSITE" id="PS00028">
    <property type="entry name" value="ZINC_FINGER_C2H2_1"/>
    <property type="match status" value="1"/>
</dbReference>
<feature type="domain" description="C2H2-type" evidence="8">
    <location>
        <begin position="141"/>
        <end position="182"/>
    </location>
</feature>
<evidence type="ECO:0000256" key="7">
    <source>
        <dbReference type="SAM" id="SignalP"/>
    </source>
</evidence>
<feature type="signal peptide" evidence="7">
    <location>
        <begin position="1"/>
        <end position="22"/>
    </location>
</feature>
<dbReference type="InterPro" id="IPR050329">
    <property type="entry name" value="GLI_C2H2-zinc-finger"/>
</dbReference>
<keyword evidence="4" id="KW-0862">Zinc</keyword>
<feature type="domain" description="C2H2-type" evidence="8">
    <location>
        <begin position="78"/>
        <end position="107"/>
    </location>
</feature>
<keyword evidence="1" id="KW-0479">Metal-binding</keyword>
<dbReference type="AlphaFoldDB" id="A0A6V7WS99"/>
<dbReference type="SUPFAM" id="SSF57667">
    <property type="entry name" value="beta-beta-alpha zinc fingers"/>
    <property type="match status" value="2"/>
</dbReference>
<dbReference type="PANTHER" id="PTHR19818">
    <property type="entry name" value="ZINC FINGER PROTEIN ZIC AND GLI"/>
    <property type="match status" value="1"/>
</dbReference>
<keyword evidence="7" id="KW-0732">Signal</keyword>
<evidence type="ECO:0000256" key="4">
    <source>
        <dbReference type="ARBA" id="ARBA00022833"/>
    </source>
</evidence>
<feature type="region of interest" description="Disordered" evidence="6">
    <location>
        <begin position="23"/>
        <end position="63"/>
    </location>
</feature>
<evidence type="ECO:0000256" key="6">
    <source>
        <dbReference type="SAM" id="MobiDB-lite"/>
    </source>
</evidence>
<name>A0A6V7WS99_MELEN</name>
<feature type="compositionally biased region" description="Polar residues" evidence="6">
    <location>
        <begin position="45"/>
        <end position="63"/>
    </location>
</feature>
<dbReference type="GO" id="GO:0005634">
    <property type="term" value="C:nucleus"/>
    <property type="evidence" value="ECO:0007669"/>
    <property type="project" value="UniProtKB-ARBA"/>
</dbReference>
<dbReference type="InterPro" id="IPR036236">
    <property type="entry name" value="Znf_C2H2_sf"/>
</dbReference>
<dbReference type="EMBL" id="CAJEWN010000763">
    <property type="protein sequence ID" value="CAD2189676.1"/>
    <property type="molecule type" value="Genomic_DNA"/>
</dbReference>
<protein>
    <recommendedName>
        <fullName evidence="8">C2H2-type domain-containing protein</fullName>
    </recommendedName>
</protein>
<sequence>MFNQKFNAIVILFFLLKNYSEGGPKERKTRGKGKSGANVDHHENSSNYYEQPNQGSANYSEGDSSSVPALTLVSPTNFSCKWDGCGQVFDNEQTFVEHVKEHAKMEKGPHPYCRWSSCNGKKFLRQNFSQHIRMHTGEKLYVCEVLASIKIFKYIPYQYCDKKCTRLNTLENHRRSHMGERKIYQCAHCDKVVNIF</sequence>
<dbReference type="OrthoDB" id="8922241at2759"/>
<dbReference type="GO" id="GO:0045944">
    <property type="term" value="P:positive regulation of transcription by RNA polymerase II"/>
    <property type="evidence" value="ECO:0007669"/>
    <property type="project" value="UniProtKB-ARBA"/>
</dbReference>
<evidence type="ECO:0000313" key="9">
    <source>
        <dbReference type="EMBL" id="CAD2189676.1"/>
    </source>
</evidence>
<evidence type="ECO:0000313" key="10">
    <source>
        <dbReference type="Proteomes" id="UP000580250"/>
    </source>
</evidence>
<reference evidence="9 10" key="1">
    <citation type="submission" date="2020-08" db="EMBL/GenBank/DDBJ databases">
        <authorList>
            <person name="Koutsovoulos G."/>
            <person name="Danchin GJ E."/>
        </authorList>
    </citation>
    <scope>NUCLEOTIDE SEQUENCE [LARGE SCALE GENOMIC DNA]</scope>
</reference>
<dbReference type="GO" id="GO:0008270">
    <property type="term" value="F:zinc ion binding"/>
    <property type="evidence" value="ECO:0007669"/>
    <property type="project" value="UniProtKB-KW"/>
</dbReference>
<gene>
    <name evidence="9" type="ORF">MENT_LOCUS42412</name>
</gene>
<organism evidence="9 10">
    <name type="scientific">Meloidogyne enterolobii</name>
    <name type="common">Root-knot nematode worm</name>
    <name type="synonym">Meloidogyne mayaguensis</name>
    <dbReference type="NCBI Taxonomy" id="390850"/>
    <lineage>
        <taxon>Eukaryota</taxon>
        <taxon>Metazoa</taxon>
        <taxon>Ecdysozoa</taxon>
        <taxon>Nematoda</taxon>
        <taxon>Chromadorea</taxon>
        <taxon>Rhabditida</taxon>
        <taxon>Tylenchina</taxon>
        <taxon>Tylenchomorpha</taxon>
        <taxon>Tylenchoidea</taxon>
        <taxon>Meloidogynidae</taxon>
        <taxon>Meloidogyninae</taxon>
        <taxon>Meloidogyne</taxon>
    </lineage>
</organism>
<comment type="caution">
    <text evidence="9">The sequence shown here is derived from an EMBL/GenBank/DDBJ whole genome shotgun (WGS) entry which is preliminary data.</text>
</comment>
<keyword evidence="2" id="KW-0677">Repeat</keyword>
<evidence type="ECO:0000256" key="5">
    <source>
        <dbReference type="PROSITE-ProRule" id="PRU00042"/>
    </source>
</evidence>
<dbReference type="InterPro" id="IPR013087">
    <property type="entry name" value="Znf_C2H2_type"/>
</dbReference>
<dbReference type="GO" id="GO:0000978">
    <property type="term" value="F:RNA polymerase II cis-regulatory region sequence-specific DNA binding"/>
    <property type="evidence" value="ECO:0007669"/>
    <property type="project" value="TreeGrafter"/>
</dbReference>
<evidence type="ECO:0000256" key="1">
    <source>
        <dbReference type="ARBA" id="ARBA00022723"/>
    </source>
</evidence>
<evidence type="ECO:0000259" key="8">
    <source>
        <dbReference type="PROSITE" id="PS50157"/>
    </source>
</evidence>
<dbReference type="Gene3D" id="3.30.160.60">
    <property type="entry name" value="Classic Zinc Finger"/>
    <property type="match status" value="2"/>
</dbReference>
<dbReference type="SMART" id="SM00355">
    <property type="entry name" value="ZnF_C2H2"/>
    <property type="match status" value="3"/>
</dbReference>